<evidence type="ECO:0000256" key="4">
    <source>
        <dbReference type="ARBA" id="ARBA00023065"/>
    </source>
</evidence>
<dbReference type="NCBIfam" id="TIGR01145">
    <property type="entry name" value="ATP_synt_delta"/>
    <property type="match status" value="1"/>
</dbReference>
<dbReference type="KEGG" id="rlc:K227x_21920"/>
<evidence type="ECO:0000313" key="9">
    <source>
        <dbReference type="Proteomes" id="UP000318538"/>
    </source>
</evidence>
<dbReference type="GO" id="GO:0005886">
    <property type="term" value="C:plasma membrane"/>
    <property type="evidence" value="ECO:0007669"/>
    <property type="project" value="UniProtKB-SubCell"/>
</dbReference>
<dbReference type="RefSeq" id="WP_145169407.1">
    <property type="nucleotide sequence ID" value="NZ_CP036525.1"/>
</dbReference>
<evidence type="ECO:0000256" key="2">
    <source>
        <dbReference type="ARBA" id="ARBA00022448"/>
    </source>
</evidence>
<sequence>MTQSVKHDTVLDTGAEQLGKTYARALIGAAKNQGDGVADTIVNQLAMVVDDYLAQSPQLRAAFQSPQVSQAEKIRVLDRVFGDELHPTLLKFLKVMVSRDRLGYVHAVRTAADNIFDDMMGRVVASVRTAVPLDDATRGQIVDRLGSVMNAQIKLNESVDPELIGGMVIRIGDKVFDSSVQNRLSKLAVKARHGFSSKLLDRFSQFTSE</sequence>
<evidence type="ECO:0000256" key="5">
    <source>
        <dbReference type="ARBA" id="ARBA00023136"/>
    </source>
</evidence>
<dbReference type="GO" id="GO:0046933">
    <property type="term" value="F:proton-transporting ATP synthase activity, rotational mechanism"/>
    <property type="evidence" value="ECO:0007669"/>
    <property type="project" value="UniProtKB-UniRule"/>
</dbReference>
<dbReference type="Gene3D" id="1.10.520.20">
    <property type="entry name" value="N-terminal domain of the delta subunit of the F1F0-ATP synthase"/>
    <property type="match status" value="1"/>
</dbReference>
<dbReference type="AlphaFoldDB" id="A0A517N9J0"/>
<proteinExistence type="inferred from homology"/>
<dbReference type="Pfam" id="PF00213">
    <property type="entry name" value="OSCP"/>
    <property type="match status" value="1"/>
</dbReference>
<comment type="similarity">
    <text evidence="7">Belongs to the ATPase delta chain family.</text>
</comment>
<keyword evidence="4 7" id="KW-0406">Ion transport</keyword>
<dbReference type="EMBL" id="CP036525">
    <property type="protein sequence ID" value="QDT03807.1"/>
    <property type="molecule type" value="Genomic_DNA"/>
</dbReference>
<comment type="function">
    <text evidence="7">This protein is part of the stalk that links CF(0) to CF(1). It either transmits conformational changes from CF(0) to CF(1) or is implicated in proton conduction.</text>
</comment>
<protein>
    <recommendedName>
        <fullName evidence="7">ATP synthase subunit delta</fullName>
    </recommendedName>
    <alternativeName>
        <fullName evidence="7">ATP synthase F(1) sector subunit delta</fullName>
    </alternativeName>
    <alternativeName>
        <fullName evidence="7">F-type ATPase subunit delta</fullName>
        <shortName evidence="7">F-ATPase subunit delta</shortName>
    </alternativeName>
</protein>
<dbReference type="InterPro" id="IPR020781">
    <property type="entry name" value="ATPase_OSCP/d_CS"/>
</dbReference>
<dbReference type="PROSITE" id="PS00389">
    <property type="entry name" value="ATPASE_DELTA"/>
    <property type="match status" value="1"/>
</dbReference>
<keyword evidence="2 7" id="KW-0813">Transport</keyword>
<evidence type="ECO:0000256" key="1">
    <source>
        <dbReference type="ARBA" id="ARBA00004370"/>
    </source>
</evidence>
<evidence type="ECO:0000256" key="7">
    <source>
        <dbReference type="HAMAP-Rule" id="MF_01416"/>
    </source>
</evidence>
<accession>A0A517N9J0</accession>
<organism evidence="8 9">
    <name type="scientific">Rubripirellula lacrimiformis</name>
    <dbReference type="NCBI Taxonomy" id="1930273"/>
    <lineage>
        <taxon>Bacteria</taxon>
        <taxon>Pseudomonadati</taxon>
        <taxon>Planctomycetota</taxon>
        <taxon>Planctomycetia</taxon>
        <taxon>Pirellulales</taxon>
        <taxon>Pirellulaceae</taxon>
        <taxon>Rubripirellula</taxon>
    </lineage>
</organism>
<comment type="subcellular location">
    <subcellularLocation>
        <location evidence="7">Cell membrane</location>
        <topology evidence="7">Peripheral membrane protein</topology>
    </subcellularLocation>
    <subcellularLocation>
        <location evidence="1">Membrane</location>
    </subcellularLocation>
</comment>
<keyword evidence="9" id="KW-1185">Reference proteome</keyword>
<reference evidence="8 9" key="1">
    <citation type="submission" date="2019-02" db="EMBL/GenBank/DDBJ databases">
        <title>Deep-cultivation of Planctomycetes and their phenomic and genomic characterization uncovers novel biology.</title>
        <authorList>
            <person name="Wiegand S."/>
            <person name="Jogler M."/>
            <person name="Boedeker C."/>
            <person name="Pinto D."/>
            <person name="Vollmers J."/>
            <person name="Rivas-Marin E."/>
            <person name="Kohn T."/>
            <person name="Peeters S.H."/>
            <person name="Heuer A."/>
            <person name="Rast P."/>
            <person name="Oberbeckmann S."/>
            <person name="Bunk B."/>
            <person name="Jeske O."/>
            <person name="Meyerdierks A."/>
            <person name="Storesund J.E."/>
            <person name="Kallscheuer N."/>
            <person name="Luecker S."/>
            <person name="Lage O.M."/>
            <person name="Pohl T."/>
            <person name="Merkel B.J."/>
            <person name="Hornburger P."/>
            <person name="Mueller R.-W."/>
            <person name="Bruemmer F."/>
            <person name="Labrenz M."/>
            <person name="Spormann A.M."/>
            <person name="Op den Camp H."/>
            <person name="Overmann J."/>
            <person name="Amann R."/>
            <person name="Jetten M.S.M."/>
            <person name="Mascher T."/>
            <person name="Medema M.H."/>
            <person name="Devos D.P."/>
            <person name="Kaster A.-K."/>
            <person name="Ovreas L."/>
            <person name="Rohde M."/>
            <person name="Galperin M.Y."/>
            <person name="Jogler C."/>
        </authorList>
    </citation>
    <scope>NUCLEOTIDE SEQUENCE [LARGE SCALE GENOMIC DNA]</scope>
    <source>
        <strain evidence="8 9">K22_7</strain>
    </source>
</reference>
<dbReference type="Proteomes" id="UP000318538">
    <property type="component" value="Chromosome"/>
</dbReference>
<dbReference type="SUPFAM" id="SSF47928">
    <property type="entry name" value="N-terminal domain of the delta subunit of the F1F0-ATP synthase"/>
    <property type="match status" value="1"/>
</dbReference>
<evidence type="ECO:0000313" key="8">
    <source>
        <dbReference type="EMBL" id="QDT03807.1"/>
    </source>
</evidence>
<gene>
    <name evidence="7 8" type="primary">atpH</name>
    <name evidence="8" type="ORF">K227x_21920</name>
</gene>
<dbReference type="OrthoDB" id="9802471at2"/>
<dbReference type="InterPro" id="IPR000711">
    <property type="entry name" value="ATPase_OSCP/dsu"/>
</dbReference>
<keyword evidence="3 7" id="KW-0375">Hydrogen ion transport</keyword>
<dbReference type="PANTHER" id="PTHR11910">
    <property type="entry name" value="ATP SYNTHASE DELTA CHAIN"/>
    <property type="match status" value="1"/>
</dbReference>
<keyword evidence="7" id="KW-1003">Cell membrane</keyword>
<comment type="function">
    <text evidence="7">F(1)F(0) ATP synthase produces ATP from ADP in the presence of a proton or sodium gradient. F-type ATPases consist of two structural domains, F(1) containing the extramembraneous catalytic core and F(0) containing the membrane proton channel, linked together by a central stalk and a peripheral stalk. During catalysis, ATP synthesis in the catalytic domain of F(1) is coupled via a rotary mechanism of the central stalk subunits to proton translocation.</text>
</comment>
<dbReference type="InterPro" id="IPR026015">
    <property type="entry name" value="ATP_synth_OSCP/delta_N_sf"/>
</dbReference>
<dbReference type="GO" id="GO:0045259">
    <property type="term" value="C:proton-transporting ATP synthase complex"/>
    <property type="evidence" value="ECO:0007669"/>
    <property type="project" value="UniProtKB-KW"/>
</dbReference>
<keyword evidence="5 7" id="KW-0472">Membrane</keyword>
<evidence type="ECO:0000256" key="6">
    <source>
        <dbReference type="ARBA" id="ARBA00023310"/>
    </source>
</evidence>
<dbReference type="PRINTS" id="PR00125">
    <property type="entry name" value="ATPASEDELTA"/>
</dbReference>
<keyword evidence="7" id="KW-0139">CF(1)</keyword>
<name>A0A517N9J0_9BACT</name>
<evidence type="ECO:0000256" key="3">
    <source>
        <dbReference type="ARBA" id="ARBA00022781"/>
    </source>
</evidence>
<keyword evidence="6 7" id="KW-0066">ATP synthesis</keyword>
<dbReference type="HAMAP" id="MF_01416">
    <property type="entry name" value="ATP_synth_delta_bact"/>
    <property type="match status" value="1"/>
</dbReference>